<dbReference type="GO" id="GO:0004869">
    <property type="term" value="F:cysteine-type endopeptidase inhibitor activity"/>
    <property type="evidence" value="ECO:0007669"/>
    <property type="project" value="UniProtKB-KW"/>
</dbReference>
<organism evidence="6">
    <name type="scientific">Cotesia flavipes</name>
    <name type="common">Parasitic wasp</name>
    <name type="synonym">Apanteles flavipes</name>
    <dbReference type="NCBI Taxonomy" id="89805"/>
    <lineage>
        <taxon>Eukaryota</taxon>
        <taxon>Metazoa</taxon>
        <taxon>Ecdysozoa</taxon>
        <taxon>Arthropoda</taxon>
        <taxon>Hexapoda</taxon>
        <taxon>Insecta</taxon>
        <taxon>Pterygota</taxon>
        <taxon>Neoptera</taxon>
        <taxon>Endopterygota</taxon>
        <taxon>Hymenoptera</taxon>
        <taxon>Apocrita</taxon>
        <taxon>Ichneumonoidea</taxon>
        <taxon>Braconidae</taxon>
        <taxon>Microgastrinae</taxon>
        <taxon>Cotesia</taxon>
    </lineage>
</organism>
<evidence type="ECO:0000256" key="4">
    <source>
        <dbReference type="SAM" id="SignalP"/>
    </source>
</evidence>
<evidence type="ECO:0000256" key="1">
    <source>
        <dbReference type="ARBA" id="ARBA00009403"/>
    </source>
</evidence>
<dbReference type="SMART" id="SM00043">
    <property type="entry name" value="CY"/>
    <property type="match status" value="1"/>
</dbReference>
<accession>A0A8K1YTW5</accession>
<dbReference type="SUPFAM" id="SSF54403">
    <property type="entry name" value="Cystatin/monellin"/>
    <property type="match status" value="1"/>
</dbReference>
<evidence type="ECO:0000256" key="2">
    <source>
        <dbReference type="ARBA" id="ARBA00022690"/>
    </source>
</evidence>
<keyword evidence="3" id="KW-0789">Thiol protease inhibitor</keyword>
<dbReference type="InterPro" id="IPR000010">
    <property type="entry name" value="Cystatin_dom"/>
</dbReference>
<dbReference type="AlphaFoldDB" id="A0A8K1YTW5"/>
<sequence>MFQKYRLTFFLLICLGLKISTASAGIVGGVQSISVEDSGVKSAAKTVMEKINRHNERERRLILVEIEEAKYQVVSGIKYILRLKIGETNCPKGQVAKKCKLDESRPFVACGAEIVDQPWLHSTKIDYNCNEY</sequence>
<dbReference type="Pfam" id="PF00031">
    <property type="entry name" value="Cystatin"/>
    <property type="match status" value="1"/>
</dbReference>
<dbReference type="GO" id="GO:0031982">
    <property type="term" value="C:vesicle"/>
    <property type="evidence" value="ECO:0007669"/>
    <property type="project" value="TreeGrafter"/>
</dbReference>
<feature type="signal peptide" evidence="4">
    <location>
        <begin position="1"/>
        <end position="24"/>
    </location>
</feature>
<dbReference type="CDD" id="cd00042">
    <property type="entry name" value="CY"/>
    <property type="match status" value="1"/>
</dbReference>
<keyword evidence="2" id="KW-0646">Protease inhibitor</keyword>
<dbReference type="PANTHER" id="PTHR46186:SF2">
    <property type="entry name" value="CYSTATIN"/>
    <property type="match status" value="1"/>
</dbReference>
<keyword evidence="4" id="KW-0732">Signal</keyword>
<reference evidence="6" key="1">
    <citation type="submission" date="2021-08" db="EMBL/GenBank/DDBJ databases">
        <title>Proteotranscriptomics reveals the secretory dynamics of teratocytes, master regulators of parasitization by the endoparasitoid wasp Cotesia flavipes.</title>
        <authorList>
            <person name="Pinto C.G."/>
            <person name="Walker A.A."/>
            <person name="Robinson S."/>
            <person name="King G.F."/>
            <person name="Rossi G.D."/>
        </authorList>
    </citation>
    <scope>NUCLEOTIDE SEQUENCE</scope>
</reference>
<protein>
    <submittedName>
        <fullName evidence="6">Teratocyte cystatin</fullName>
    </submittedName>
</protein>
<dbReference type="Gene3D" id="3.10.450.10">
    <property type="match status" value="1"/>
</dbReference>
<dbReference type="EMBL" id="MZ746746">
    <property type="protein sequence ID" value="UEP64339.1"/>
    <property type="molecule type" value="mRNA"/>
</dbReference>
<evidence type="ECO:0000259" key="5">
    <source>
        <dbReference type="SMART" id="SM00043"/>
    </source>
</evidence>
<feature type="domain" description="Cystatin" evidence="5">
    <location>
        <begin position="25"/>
        <end position="128"/>
    </location>
</feature>
<dbReference type="InterPro" id="IPR046350">
    <property type="entry name" value="Cystatin_sf"/>
</dbReference>
<evidence type="ECO:0000256" key="3">
    <source>
        <dbReference type="ARBA" id="ARBA00022704"/>
    </source>
</evidence>
<dbReference type="PANTHER" id="PTHR46186">
    <property type="entry name" value="CYSTATIN"/>
    <property type="match status" value="1"/>
</dbReference>
<dbReference type="GO" id="GO:0005737">
    <property type="term" value="C:cytoplasm"/>
    <property type="evidence" value="ECO:0007669"/>
    <property type="project" value="TreeGrafter"/>
</dbReference>
<feature type="chain" id="PRO_5035436802" evidence="4">
    <location>
        <begin position="25"/>
        <end position="132"/>
    </location>
</feature>
<dbReference type="GO" id="GO:0005615">
    <property type="term" value="C:extracellular space"/>
    <property type="evidence" value="ECO:0007669"/>
    <property type="project" value="TreeGrafter"/>
</dbReference>
<comment type="similarity">
    <text evidence="1">Belongs to the cystatin family.</text>
</comment>
<evidence type="ECO:0000313" key="6">
    <source>
        <dbReference type="EMBL" id="UEP64339.1"/>
    </source>
</evidence>
<proteinExistence type="evidence at transcript level"/>
<name>A0A8K1YTW5_COTFL</name>